<gene>
    <name evidence="1" type="ORF">BN9_109220</name>
</gene>
<name>A0A024GS09_9STRA</name>
<evidence type="ECO:0000313" key="1">
    <source>
        <dbReference type="EMBL" id="CCI49567.1"/>
    </source>
</evidence>
<accession>A0A024GS09</accession>
<protein>
    <submittedName>
        <fullName evidence="1">Uncharacterized protein</fullName>
    </submittedName>
</protein>
<reference evidence="1 2" key="1">
    <citation type="submission" date="2012-05" db="EMBL/GenBank/DDBJ databases">
        <title>Recombination and specialization in a pathogen metapopulation.</title>
        <authorList>
            <person name="Gardiner A."/>
            <person name="Kemen E."/>
            <person name="Schultz-Larsen T."/>
            <person name="MacLean D."/>
            <person name="Van Oosterhout C."/>
            <person name="Jones J.D.G."/>
        </authorList>
    </citation>
    <scope>NUCLEOTIDE SEQUENCE [LARGE SCALE GENOMIC DNA]</scope>
    <source>
        <strain evidence="1 2">Ac Nc2</strain>
    </source>
</reference>
<organism evidence="1 2">
    <name type="scientific">Albugo candida</name>
    <dbReference type="NCBI Taxonomy" id="65357"/>
    <lineage>
        <taxon>Eukaryota</taxon>
        <taxon>Sar</taxon>
        <taxon>Stramenopiles</taxon>
        <taxon>Oomycota</taxon>
        <taxon>Peronosporomycetes</taxon>
        <taxon>Albuginales</taxon>
        <taxon>Albuginaceae</taxon>
        <taxon>Albugo</taxon>
    </lineage>
</organism>
<proteinExistence type="predicted"/>
<keyword evidence="2" id="KW-1185">Reference proteome</keyword>
<dbReference type="Proteomes" id="UP000053237">
    <property type="component" value="Unassembled WGS sequence"/>
</dbReference>
<dbReference type="EMBL" id="CAIX01000315">
    <property type="protein sequence ID" value="CCI49567.1"/>
    <property type="molecule type" value="Genomic_DNA"/>
</dbReference>
<evidence type="ECO:0000313" key="2">
    <source>
        <dbReference type="Proteomes" id="UP000053237"/>
    </source>
</evidence>
<dbReference type="AlphaFoldDB" id="A0A024GS09"/>
<sequence length="112" mass="12934">MESARTTTQFESILNVQVDQSDSLIIEITAQYSSNNNMIRPPAIHQSSLRDSVRRPLIPDACNLLRPSTDNQSFVQQKIGLSSLRGILQHFRLTRISRPRYHLHDDQRELFC</sequence>
<dbReference type="InParanoid" id="A0A024GS09"/>
<comment type="caution">
    <text evidence="1">The sequence shown here is derived from an EMBL/GenBank/DDBJ whole genome shotgun (WGS) entry which is preliminary data.</text>
</comment>